<dbReference type="EMBL" id="VULN01000015">
    <property type="protein sequence ID" value="MSS82850.1"/>
    <property type="molecule type" value="Genomic_DNA"/>
</dbReference>
<feature type="coiled-coil region" evidence="1">
    <location>
        <begin position="66"/>
        <end position="100"/>
    </location>
</feature>
<protein>
    <submittedName>
        <fullName evidence="3">Septum formation initiator family protein</fullName>
    </submittedName>
</protein>
<dbReference type="InterPro" id="IPR007060">
    <property type="entry name" value="FtsL/DivIC"/>
</dbReference>
<evidence type="ECO:0000313" key="3">
    <source>
        <dbReference type="EMBL" id="MSS82850.1"/>
    </source>
</evidence>
<reference evidence="3 4" key="1">
    <citation type="submission" date="2019-08" db="EMBL/GenBank/DDBJ databases">
        <title>In-depth cultivation of the pig gut microbiome towards novel bacterial diversity and tailored functional studies.</title>
        <authorList>
            <person name="Wylensek D."/>
            <person name="Hitch T.C.A."/>
            <person name="Clavel T."/>
        </authorList>
    </citation>
    <scope>NUCLEOTIDE SEQUENCE [LARGE SCALE GENOMIC DNA]</scope>
    <source>
        <strain evidence="3 4">WCA-389-WT-5B</strain>
    </source>
</reference>
<keyword evidence="2" id="KW-0812">Transmembrane</keyword>
<evidence type="ECO:0000256" key="2">
    <source>
        <dbReference type="SAM" id="Phobius"/>
    </source>
</evidence>
<keyword evidence="1" id="KW-0175">Coiled coil</keyword>
<dbReference type="AlphaFoldDB" id="A0A6N7VPE8"/>
<comment type="caution">
    <text evidence="3">The sequence shown here is derived from an EMBL/GenBank/DDBJ whole genome shotgun (WGS) entry which is preliminary data.</text>
</comment>
<name>A0A6N7VPE8_ACIFE</name>
<accession>A0A6N7VPE8</accession>
<gene>
    <name evidence="3" type="ORF">FX155_09625</name>
</gene>
<sequence length="126" mass="14768">MLPVSGCFFYPLQERISFQRWKGKKMGLKKKKRLDWAVIGRTLLILLVVLPPVALLGTALQRGYWIYQLRQERIRTENKVQQLKAENDALAQEKENLGDIKYIEKVARDEHNMVGKNEIPLFMVKK</sequence>
<evidence type="ECO:0000313" key="4">
    <source>
        <dbReference type="Proteomes" id="UP000441455"/>
    </source>
</evidence>
<keyword evidence="2" id="KW-1133">Transmembrane helix</keyword>
<organism evidence="3 4">
    <name type="scientific">Acidaminococcus fermentans</name>
    <dbReference type="NCBI Taxonomy" id="905"/>
    <lineage>
        <taxon>Bacteria</taxon>
        <taxon>Bacillati</taxon>
        <taxon>Bacillota</taxon>
        <taxon>Negativicutes</taxon>
        <taxon>Acidaminococcales</taxon>
        <taxon>Acidaminococcaceae</taxon>
        <taxon>Acidaminococcus</taxon>
    </lineage>
</organism>
<dbReference type="Proteomes" id="UP000441455">
    <property type="component" value="Unassembled WGS sequence"/>
</dbReference>
<evidence type="ECO:0000256" key="1">
    <source>
        <dbReference type="SAM" id="Coils"/>
    </source>
</evidence>
<dbReference type="Pfam" id="PF04977">
    <property type="entry name" value="DivIC"/>
    <property type="match status" value="1"/>
</dbReference>
<dbReference type="OrthoDB" id="9815382at2"/>
<proteinExistence type="predicted"/>
<keyword evidence="2" id="KW-0472">Membrane</keyword>
<feature type="transmembrane region" description="Helical" evidence="2">
    <location>
        <begin position="36"/>
        <end position="60"/>
    </location>
</feature>